<accession>K4C542</accession>
<evidence type="ECO:0000313" key="2">
    <source>
        <dbReference type="Proteomes" id="UP000004994"/>
    </source>
</evidence>
<sequence length="72" mass="8130">MDNVVRQVPFVVPSSSPQRHHLQVISENIEQTMNVEPIFNTLDKAMLPVRDPSKKAHLPLVCSELLDLINIS</sequence>
<keyword evidence="2" id="KW-1185">Reference proteome</keyword>
<name>K4C542_SOLLC</name>
<dbReference type="Gramene" id="Solyc06g036800.1.1">
    <property type="protein sequence ID" value="Solyc06g036800.1.1"/>
    <property type="gene ID" value="Solyc06g036800.1"/>
</dbReference>
<dbReference type="EnsemblPlants" id="Solyc06g036800.1.1">
    <property type="protein sequence ID" value="Solyc06g036800.1.1"/>
    <property type="gene ID" value="Solyc06g036800.1"/>
</dbReference>
<dbReference type="HOGENOM" id="CLU_2727091_0_0_1"/>
<dbReference type="AlphaFoldDB" id="K4C542"/>
<dbReference type="InParanoid" id="K4C542"/>
<organism evidence="1">
    <name type="scientific">Solanum lycopersicum</name>
    <name type="common">Tomato</name>
    <name type="synonym">Lycopersicon esculentum</name>
    <dbReference type="NCBI Taxonomy" id="4081"/>
    <lineage>
        <taxon>Eukaryota</taxon>
        <taxon>Viridiplantae</taxon>
        <taxon>Streptophyta</taxon>
        <taxon>Embryophyta</taxon>
        <taxon>Tracheophyta</taxon>
        <taxon>Spermatophyta</taxon>
        <taxon>Magnoliopsida</taxon>
        <taxon>eudicotyledons</taxon>
        <taxon>Gunneridae</taxon>
        <taxon>Pentapetalae</taxon>
        <taxon>asterids</taxon>
        <taxon>lamiids</taxon>
        <taxon>Solanales</taxon>
        <taxon>Solanaceae</taxon>
        <taxon>Solanoideae</taxon>
        <taxon>Solaneae</taxon>
        <taxon>Solanum</taxon>
        <taxon>Solanum subgen. Lycopersicon</taxon>
    </lineage>
</organism>
<dbReference type="Proteomes" id="UP000004994">
    <property type="component" value="Chromosome 6"/>
</dbReference>
<reference evidence="1" key="1">
    <citation type="journal article" date="2012" name="Nature">
        <title>The tomato genome sequence provides insights into fleshy fruit evolution.</title>
        <authorList>
            <consortium name="Tomato Genome Consortium"/>
        </authorList>
    </citation>
    <scope>NUCLEOTIDE SEQUENCE [LARGE SCALE GENOMIC DNA]</scope>
    <source>
        <strain evidence="1">cv. Heinz 1706</strain>
    </source>
</reference>
<protein>
    <submittedName>
        <fullName evidence="1">Uncharacterized protein</fullName>
    </submittedName>
</protein>
<evidence type="ECO:0000313" key="1">
    <source>
        <dbReference type="EnsemblPlants" id="Solyc06g036800.1.1"/>
    </source>
</evidence>
<reference evidence="1" key="2">
    <citation type="submission" date="2015-06" db="UniProtKB">
        <authorList>
            <consortium name="EnsemblPlants"/>
        </authorList>
    </citation>
    <scope>IDENTIFICATION</scope>
    <source>
        <strain evidence="1">cv. Heinz 1706</strain>
    </source>
</reference>
<proteinExistence type="predicted"/>
<dbReference type="PaxDb" id="4081-Solyc06g036800.1.1"/>